<dbReference type="InterPro" id="IPR044016">
    <property type="entry name" value="Big_13"/>
</dbReference>
<feature type="domain" description="Bacterial Ig" evidence="2">
    <location>
        <begin position="1565"/>
        <end position="1633"/>
    </location>
</feature>
<feature type="domain" description="Bacterial Ig" evidence="2">
    <location>
        <begin position="2872"/>
        <end position="2947"/>
    </location>
</feature>
<sequence length="3706" mass="358625">MASPAVLNDHKDLAVAAGTNTVAAPDGRTNFLVAASKDNVANYAREGNDLVVSFKNGQSLKIEGFFANGAQYNNLVLVQEDGRWLVSFDQAMVAGGDGIAEGAVLYEPIGMSTSTKALLGLLGLAAGVGIGAAAAGGGGGDGNPSSGSGGGGGGDGGTPPGGGTPPSPPTVTPVGNIIPGSGMQYTRDAAPMLSGTISPPNGSVLIAIDGQPPVTVTPDANGNWSYAVPRLGEGTHQIVLTHVNPDGTTSTPTEINVVVDTIVPTAPTLDPSSGNVLTGTAEAGSLVSIDLNGDGRPDATVTADANGNWRYALATPLANGTVVSVTASDLAGNVSPATVGTIDAAAPGAPLILQSDTSALAGTAEAGSTIDIDLNGDGTPDATVVADNNGNWSYTITTPIAAGTAVSVTASDAAGNVSTPSTATLADVTPPGLPTIAATNGNVLSGTAEANATVGIDLDGDGTMDVSVTATNAGTWTYTPATQIANGIVVTVTALDGAGNASLPASVTVDASPPPPPVVGSVTDDRAPVTGPLADGASTNDNTPTLSGTAEANSTITILNGTAVVGTVTADTNGNWSFTPGTALPDGTYTLTVTATDAVGNVGNPSAPFGLTIDTAPPAAPTIAATNGGTLSGTAVAGSTVAIDINGDGVPEATVTATGGTWTYTPAPPLANGTVVTVTALDAAGNASTPVSTTVDAAAPPPPVFVTVLDNVTPGTDPVASGGSTNDNTPTFTGTAEIGSTVNVYNGTTLIGTALVDINGNWSVTPSAGLPDGTYSFTATATDPLGNISQAGGPFGLTIDIAPPATPVITQSSATTLAGTAAAGSIIAIDLNGDGTADATVTATPGGTWTYAPGTPFLDGTAISVTAVDAAGNVSPPATVTIDAAPPAPPVIASVTDNVAPTTGPVGNGTSTNDNTPTITGTAEAGSTINIFNGTALLGTVVATGGNWTFTPPAGLPDGTYTITVTATDAAGNASTPGTPYTFVIDTAAPAAPLITGAADNQLPVIAPITNGGATNDTTPTLSGTAAAGTIINLYNGTTLLGTTTADINGNWSVAPTTGLTNATYALTVTATDAAGNVSAPSIVYTITVDTAPPSAPTVSATNGTTLAGTSEPNATISIDLNNDGTPDATVVANGSGNWSYLPATPLPNGTVINVTATDAAGNTSGIGTTTVDGSIVDTTPPAAPTIAATNGITLTGTAEAGSTVNLDLNNDGTADVSVQANGAGNWTYTPITRLPDGTVVSATATDVAGNTGAAGTVTVDGAPPPQPAILFATDPRGPLLSGGSTNDTTPTLTGVAEPGSTVTVYEGTTALGTVVATGGTWTFTLPTGALDGSHTYTVTATDAVGNISTPSNGYTVVVDTAAPGAPTIAPSNGSTLTGTAEAGSTVNLDINGDGTADATVTATGGTWSYTPGTPLGNGTVVNVTATDAAGNTSVATTLTIDRAAPAVPVIASVTDNAAPVTDNAAPVTGPILTGGATNDNTPTLTGTAEANSTINIFNGAALIGTVTAGPTGSWTFTPAAGLIDGTYTLTATATDAVGNTSAPTAVFTVTIDTVPPGTPTIAPTNGIALSGTADPGTLVRIDFNGDGTSDVTVTATPGGTWSFAPAPPLGNGTLITVTSVDAAGNVSAPATTAIDSAPPAPPVFTGAFDDTAPVTGTIGADGVTNDKTPTITGTAEANSTINLYNGTTLLGTVTANGSGVWTFTPTIDLPDGVYTVTATATDTLGNVGAPNTAFTFTIDTAPPAPPTIAPSNGTVISGTAAAGSTIALDFNGDGTADATVTATAGGTWTYTPTTPLLNGVTVSAVAVDAAGNTSTPTTATIDRAAPFAPLITGALDDAAPITGPILTGGVTNDTTPTISGTAEAGSIVRLFSGTTLVGTAVASITGAWSITPSPALLDGNYSLTATATDPAGNVSGASAAFNVVIDTTPPAAPTVGPNNGTIGSVLSGTAAVGSTVNLDLNGDGTPDVTVAATAGGTWSYTLLAPIANGIVVGVTATDTAGNVSAPATVTIDGVAPATPVLVGVSDNTAPVTGPVLTGGSTNDTTPTLTGTAEPNSTINVFNGIALLGTVVADANGNWSFTPATGLIDGTYTLTVTATDASGNVSTPTGTFTLIVDTVAPPTPIIAASNGSTVTGTAAPNSTIALDLNGDGTADATVTANGAGVWTYTPAPALANGTTISAIAIDAAGNASAPATAVVDAAPPPAPIIVSVTDNAAPVTGPVLTGGSTNDNTPTLTGTAEANSTINIFNGAALLGTVNADINGNWTFTPATALPDGTYTLTATATDAVGNTGAASTVFTVTIDIVPPAVPVIVVNTAATLSGTADAGSTIGLDLNNDGTVDTTVVANASGNWTYTPATPLGNGVVVNVTAIDAAGNSSTAATVTIDAAPPPAPVLVSVTDNIGPVLGPVLTGGSTNDGTPTLAGTAEAGSTINIFNGATLLGTVTATGGVWSFTPPDDLADGTYALTITATDAAGNVSTPSAPFVLTIDTVAPPPPVIVSVTDNVGPVLGTVAPGGFSNDNTPTLAGTAAAGSTINIFNGAALVGTVSADAITGAWTFTPGTALPDATYTFTAVAVDAAGNPSTASASFAVTIDTAPPPAPTIALTNGTALSGTGEAGSFVNIDLNGDGTADATVGVDGSGNWSYQPVTPLGNGVVVTVTGTDRAGNTNPTGASTTVNIFLNDTTPPAVPTIAATNGTVLAGTAEAGSTVNIDLTGDGVADVSVTTTAGGAWTYTPPTRLGNGIVVSVTATDGAGNTSPPASTIVDAAPPAAPVLLTVTDDVAPTLGLVLANGVTNDTTPTLTGTAEAGSLVNIFNGATLLGTVTATGGVWTFTPPALIDGTYTITTTATDAVGNTSVASGGFTFRVDTTAPALPTVGASNGTTLSGSAEAGSIVGLDFNGDGVADATVTATVGGTWTYTPTVPLVNGTVVAVTATDAAGNVSAPAGTIIDRLAPAAPFLLLVNDDVAPLTGSIAPGSRTNDTTPTLIGTAEAGSTISVFNGATLLGTTVADINGNWTFTTPALSNGAYALTLTATDAVGNISTATAPYGFIVDTIAPVAPVITRASGTTLTGTAEAGSAVGIDLNGDGVADVTVTATVGGTWSFSPSPALGNGIVIGVTSTDAAGNASPRVTATVDALAPTVPVINTVVDNVAPVVGNLASGASTNDTTPTLNGTGEIGALISVFNGATLLGTTLVDGTGNWSFTPTALANGTYALTVTATDASGNVSVPTAAFNVTIDTVAPTVTTAITTITDDTGTVGDWVTGDTTPIVGGTLSAALGAGEVLQVSLNGGTTWTNAIVTGNTWQWYAPGVLADGGYTISTRVVDAAGNIGGIASQALTINQAVAPSVAVRDAGGLLGIADANVLGLIELGQQQFFAASDYNDNIRQVTLSFGGVVDLLALQTLNGNQALAAELGLRFTVVNNPGLLGIGASSVLTVTSLDGGPIDNLHLNEFLGSVTLSSGLLGINVGLLNSLSISATDTTGLTSTSTASQLLSAGVLANLLGGTQPSAIIEGTTAANTLNGSAGDDRMYGYAGNDTLNGGGGNDLLRGGAGNDTLNGGAGNDILIGGSGNDTLTGGTGGDVFLWEVGAADNTGGNGSDVITDFVVATGPNQPGADRIDISALLVGYTADADGPAHYVNGVATIDAGDSIRNFLSVTNVNGNTVIAIDRDGTGAAFASQTLVTLNNVTTNLETLLANHQLVV</sequence>
<feature type="compositionally biased region" description="Polar residues" evidence="1">
    <location>
        <begin position="2039"/>
        <end position="2052"/>
    </location>
</feature>
<dbReference type="NCBIfam" id="NF033510">
    <property type="entry name" value="Ca_tandemer"/>
    <property type="match status" value="33"/>
</dbReference>
<feature type="compositionally biased region" description="Pro residues" evidence="1">
    <location>
        <begin position="162"/>
        <end position="171"/>
    </location>
</feature>
<dbReference type="Pfam" id="PF19077">
    <property type="entry name" value="Big_13"/>
    <property type="match status" value="17"/>
</dbReference>
<feature type="domain" description="Bacterial Ig-like" evidence="3">
    <location>
        <begin position="2973"/>
        <end position="3056"/>
    </location>
</feature>
<comment type="caution">
    <text evidence="5">The sequence shown here is derived from an EMBL/GenBank/DDBJ whole genome shotgun (WGS) entry which is preliminary data.</text>
</comment>
<feature type="domain" description="Bacterial Ig" evidence="2">
    <location>
        <begin position="438"/>
        <end position="509"/>
    </location>
</feature>
<dbReference type="Pfam" id="PF17936">
    <property type="entry name" value="Big_6"/>
    <property type="match status" value="17"/>
</dbReference>
<keyword evidence="6" id="KW-1185">Reference proteome</keyword>
<dbReference type="InterPro" id="IPR018511">
    <property type="entry name" value="Hemolysin-typ_Ca-bd_CS"/>
</dbReference>
<dbReference type="PRINTS" id="PR00313">
    <property type="entry name" value="CABNDNGRPT"/>
</dbReference>
<feature type="domain" description="Bacterial Ig" evidence="2">
    <location>
        <begin position="264"/>
        <end position="339"/>
    </location>
</feature>
<dbReference type="RefSeq" id="WP_223983458.1">
    <property type="nucleotide sequence ID" value="NZ_CAJZAG010000002.1"/>
</dbReference>
<feature type="domain" description="Bacterial Ig" evidence="2">
    <location>
        <begin position="1094"/>
        <end position="1172"/>
    </location>
</feature>
<dbReference type="Pfam" id="PF00353">
    <property type="entry name" value="HemolysinCabind"/>
    <property type="match status" value="2"/>
</dbReference>
<feature type="region of interest" description="Disordered" evidence="1">
    <location>
        <begin position="2033"/>
        <end position="2052"/>
    </location>
</feature>
<dbReference type="InterPro" id="IPR013783">
    <property type="entry name" value="Ig-like_fold"/>
</dbReference>
<feature type="domain" description="Bacterial Ig" evidence="2">
    <location>
        <begin position="1742"/>
        <end position="1821"/>
    </location>
</feature>
<feature type="domain" description="Bacterial Ig" evidence="2">
    <location>
        <begin position="1943"/>
        <end position="2012"/>
    </location>
</feature>
<evidence type="ECO:0000256" key="1">
    <source>
        <dbReference type="SAM" id="MobiDB-lite"/>
    </source>
</evidence>
<feature type="region of interest" description="Disordered" evidence="1">
    <location>
        <begin position="136"/>
        <end position="181"/>
    </location>
</feature>
<dbReference type="PROSITE" id="PS00330">
    <property type="entry name" value="HEMOLYSIN_CALCIUM"/>
    <property type="match status" value="3"/>
</dbReference>
<evidence type="ECO:0000313" key="6">
    <source>
        <dbReference type="Proteomes" id="UP000706525"/>
    </source>
</evidence>
<dbReference type="InterPro" id="IPR048051">
    <property type="entry name" value="BapA-like_prefix-like"/>
</dbReference>
<feature type="domain" description="Bacterial Ig-like" evidence="3">
    <location>
        <begin position="1284"/>
        <end position="1361"/>
    </location>
</feature>
<reference evidence="5 6" key="1">
    <citation type="submission" date="2021-08" db="EMBL/GenBank/DDBJ databases">
        <authorList>
            <person name="Peeters C."/>
        </authorList>
    </citation>
    <scope>NUCLEOTIDE SEQUENCE [LARGE SCALE GENOMIC DNA]</scope>
    <source>
        <strain evidence="5 6">LMG 32289</strain>
    </source>
</reference>
<feature type="domain" description="Bacterial Ig-like" evidence="3">
    <location>
        <begin position="723"/>
        <end position="800"/>
    </location>
</feature>
<evidence type="ECO:0008006" key="7">
    <source>
        <dbReference type="Google" id="ProtNLM"/>
    </source>
</evidence>
<feature type="domain" description="Bacterial Ig" evidence="2">
    <location>
        <begin position="1363"/>
        <end position="1440"/>
    </location>
</feature>
<feature type="domain" description="Bacterial Ig" evidence="2">
    <location>
        <begin position="2312"/>
        <end position="2386"/>
    </location>
</feature>
<feature type="domain" description="Bacterial Ig" evidence="2">
    <location>
        <begin position="618"/>
        <end position="695"/>
    </location>
</feature>
<feature type="domain" description="Bacterial Ig" evidence="2">
    <location>
        <begin position="2599"/>
        <end position="2674"/>
    </location>
</feature>
<evidence type="ECO:0000313" key="5">
    <source>
        <dbReference type="EMBL" id="CAG9167131.1"/>
    </source>
</evidence>
<feature type="domain" description="Bacterial Ig" evidence="2">
    <location>
        <begin position="2689"/>
        <end position="2766"/>
    </location>
</feature>
<evidence type="ECO:0000259" key="3">
    <source>
        <dbReference type="Pfam" id="PF19077"/>
    </source>
</evidence>
<feature type="domain" description="Bacterial Ig-like" evidence="3">
    <location>
        <begin position="3163"/>
        <end position="3242"/>
    </location>
</feature>
<feature type="domain" description="Bacterial Ig-like" evidence="3">
    <location>
        <begin position="1013"/>
        <end position="1091"/>
    </location>
</feature>
<feature type="domain" description="Bacterial Ig-like" evidence="3">
    <location>
        <begin position="184"/>
        <end position="261"/>
    </location>
</feature>
<protein>
    <recommendedName>
        <fullName evidence="7">BapA prefix-like domain-containing protein</fullName>
    </recommendedName>
</protein>
<dbReference type="EMBL" id="CAJZAG010000002">
    <property type="protein sequence ID" value="CAG9167131.1"/>
    <property type="molecule type" value="Genomic_DNA"/>
</dbReference>
<feature type="domain" description="Bacterial Ig" evidence="2">
    <location>
        <begin position="2121"/>
        <end position="2199"/>
    </location>
</feature>
<feature type="region of interest" description="Disordered" evidence="1">
    <location>
        <begin position="506"/>
        <end position="549"/>
    </location>
</feature>
<dbReference type="Gene3D" id="2.60.40.10">
    <property type="entry name" value="Immunoglobulins"/>
    <property type="match status" value="34"/>
</dbReference>
<dbReference type="NCBIfam" id="NF033677">
    <property type="entry name" value="biofilm_BapA_N"/>
    <property type="match status" value="1"/>
</dbReference>
<feature type="domain" description="Bacterial Ig-like" evidence="3">
    <location>
        <begin position="2792"/>
        <end position="2870"/>
    </location>
</feature>
<feature type="domain" description="Bacterial Ig" evidence="2">
    <location>
        <begin position="806"/>
        <end position="882"/>
    </location>
</feature>
<feature type="domain" description="Bacterial Ig-like" evidence="3">
    <location>
        <begin position="2220"/>
        <end position="2304"/>
    </location>
</feature>
<gene>
    <name evidence="5" type="ORF">LMG32289_01302</name>
</gene>
<dbReference type="InterPro" id="IPR001343">
    <property type="entry name" value="Hemolysn_Ca-bd"/>
</dbReference>
<feature type="domain" description="Bacterial Ig-like" evidence="3">
    <location>
        <begin position="1656"/>
        <end position="1741"/>
    </location>
</feature>
<dbReference type="InterPro" id="IPR019960">
    <property type="entry name" value="T1SS_VCA0849"/>
</dbReference>
<feature type="domain" description="Bacterial Ig-like" evidence="3">
    <location>
        <begin position="2518"/>
        <end position="2596"/>
    </location>
</feature>
<feature type="compositionally biased region" description="Polar residues" evidence="1">
    <location>
        <begin position="537"/>
        <end position="549"/>
    </location>
</feature>
<feature type="domain" description="Bacterial Ig" evidence="2">
    <location>
        <begin position="3058"/>
        <end position="3137"/>
    </location>
</feature>
<dbReference type="SUPFAM" id="SSF51120">
    <property type="entry name" value="beta-Roll"/>
    <property type="match status" value="1"/>
</dbReference>
<feature type="domain" description="Bacterial Ig-like" evidence="3">
    <location>
        <begin position="3252"/>
        <end position="3343"/>
    </location>
</feature>
<dbReference type="InterPro" id="IPR041498">
    <property type="entry name" value="Big_6"/>
</dbReference>
<dbReference type="InterPro" id="IPR011049">
    <property type="entry name" value="Serralysin-like_metalloprot_C"/>
</dbReference>
<feature type="domain" description="Biofilm-associated protein BapA-like prefix-like" evidence="4">
    <location>
        <begin position="33"/>
        <end position="92"/>
    </location>
</feature>
<evidence type="ECO:0000259" key="4">
    <source>
        <dbReference type="Pfam" id="PF22783"/>
    </source>
</evidence>
<evidence type="ECO:0000259" key="2">
    <source>
        <dbReference type="Pfam" id="PF17936"/>
    </source>
</evidence>
<dbReference type="Proteomes" id="UP000706525">
    <property type="component" value="Unassembled WGS sequence"/>
</dbReference>
<organism evidence="5 6">
    <name type="scientific">Cupriavidus pampae</name>
    <dbReference type="NCBI Taxonomy" id="659251"/>
    <lineage>
        <taxon>Bacteria</taxon>
        <taxon>Pseudomonadati</taxon>
        <taxon>Pseudomonadota</taxon>
        <taxon>Betaproteobacteria</taxon>
        <taxon>Burkholderiales</taxon>
        <taxon>Burkholderiaceae</taxon>
        <taxon>Cupriavidus</taxon>
    </lineage>
</organism>
<feature type="domain" description="Bacterial Ig-like" evidence="3">
    <location>
        <begin position="1471"/>
        <end position="1554"/>
    </location>
</feature>
<dbReference type="Pfam" id="PF22783">
    <property type="entry name" value="BapA_N"/>
    <property type="match status" value="1"/>
</dbReference>
<feature type="compositionally biased region" description="Gly residues" evidence="1">
    <location>
        <begin position="136"/>
        <end position="161"/>
    </location>
</feature>
<feature type="domain" description="Bacterial Ig" evidence="2">
    <location>
        <begin position="346"/>
        <end position="427"/>
    </location>
</feature>
<feature type="domain" description="Bacterial Ig" evidence="2">
    <location>
        <begin position="1182"/>
        <end position="1260"/>
    </location>
</feature>
<feature type="domain" description="Bacterial Ig-like" evidence="3">
    <location>
        <begin position="530"/>
        <end position="615"/>
    </location>
</feature>
<feature type="domain" description="Bacterial Ig-like" evidence="3">
    <location>
        <begin position="2039"/>
        <end position="2118"/>
    </location>
</feature>
<feature type="domain" description="Bacterial Ig-like" evidence="3">
    <location>
        <begin position="1843"/>
        <end position="1928"/>
    </location>
</feature>
<feature type="domain" description="Bacterial Ig-like" evidence="3">
    <location>
        <begin position="2415"/>
        <end position="2491"/>
    </location>
</feature>
<feature type="domain" description="Bacterial Ig-like" evidence="3">
    <location>
        <begin position="902"/>
        <end position="987"/>
    </location>
</feature>
<proteinExistence type="predicted"/>
<dbReference type="NCBIfam" id="TIGR03661">
    <property type="entry name" value="T1SS_VCA0849"/>
    <property type="match status" value="1"/>
</dbReference>
<accession>A0ABN7Y3Z5</accession>
<name>A0ABN7Y3Z5_9BURK</name>